<dbReference type="CDD" id="cd00201">
    <property type="entry name" value="WW"/>
    <property type="match status" value="1"/>
</dbReference>
<accession>R7UYE1</accession>
<dbReference type="STRING" id="283909.R7UYE1"/>
<gene>
    <name evidence="6" type="ORF">CAPTEDRAFT_226086</name>
</gene>
<dbReference type="PANTHER" id="PTHR15911:SF6">
    <property type="entry name" value="WW DOMAIN-CONTAINING ADAPTER PROTEIN WITH COILED-COIL"/>
    <property type="match status" value="1"/>
</dbReference>
<keyword evidence="8" id="KW-1185">Reference proteome</keyword>
<dbReference type="GO" id="GO:0000993">
    <property type="term" value="F:RNA polymerase II complex binding"/>
    <property type="evidence" value="ECO:0007669"/>
    <property type="project" value="TreeGrafter"/>
</dbReference>
<feature type="non-terminal residue" evidence="6">
    <location>
        <position position="342"/>
    </location>
</feature>
<feature type="compositionally biased region" description="Basic and acidic residues" evidence="4">
    <location>
        <begin position="127"/>
        <end position="136"/>
    </location>
</feature>
<feature type="compositionally biased region" description="Basic and acidic residues" evidence="4">
    <location>
        <begin position="170"/>
        <end position="193"/>
    </location>
</feature>
<dbReference type="GO" id="GO:1904263">
    <property type="term" value="P:positive regulation of TORC1 signaling"/>
    <property type="evidence" value="ECO:0007669"/>
    <property type="project" value="TreeGrafter"/>
</dbReference>
<evidence type="ECO:0000259" key="5">
    <source>
        <dbReference type="PROSITE" id="PS50020"/>
    </source>
</evidence>
<feature type="compositionally biased region" description="Low complexity" evidence="4">
    <location>
        <begin position="205"/>
        <end position="219"/>
    </location>
</feature>
<feature type="compositionally biased region" description="Basic and acidic residues" evidence="4">
    <location>
        <begin position="235"/>
        <end position="246"/>
    </location>
</feature>
<reference evidence="7" key="3">
    <citation type="submission" date="2015-06" db="UniProtKB">
        <authorList>
            <consortium name="EnsemblMetazoa"/>
        </authorList>
    </citation>
    <scope>IDENTIFICATION</scope>
</reference>
<keyword evidence="3" id="KW-0539">Nucleus</keyword>
<dbReference type="SUPFAM" id="SSF51045">
    <property type="entry name" value="WW domain"/>
    <property type="match status" value="1"/>
</dbReference>
<evidence type="ECO:0000313" key="6">
    <source>
        <dbReference type="EMBL" id="ELU11282.1"/>
    </source>
</evidence>
<feature type="region of interest" description="Disordered" evidence="4">
    <location>
        <begin position="1"/>
        <end position="141"/>
    </location>
</feature>
<dbReference type="PROSITE" id="PS50020">
    <property type="entry name" value="WW_DOMAIN_2"/>
    <property type="match status" value="1"/>
</dbReference>
<dbReference type="PROSITE" id="PS01159">
    <property type="entry name" value="WW_DOMAIN_1"/>
    <property type="match status" value="1"/>
</dbReference>
<dbReference type="SMART" id="SM00456">
    <property type="entry name" value="WW"/>
    <property type="match status" value="1"/>
</dbReference>
<dbReference type="OrthoDB" id="10072039at2759"/>
<evidence type="ECO:0000256" key="4">
    <source>
        <dbReference type="SAM" id="MobiDB-lite"/>
    </source>
</evidence>
<dbReference type="GO" id="GO:0003682">
    <property type="term" value="F:chromatin binding"/>
    <property type="evidence" value="ECO:0007669"/>
    <property type="project" value="TreeGrafter"/>
</dbReference>
<dbReference type="AlphaFoldDB" id="R7UYE1"/>
<dbReference type="InterPro" id="IPR001202">
    <property type="entry name" value="WW_dom"/>
</dbReference>
<feature type="compositionally biased region" description="Basic and acidic residues" evidence="4">
    <location>
        <begin position="107"/>
        <end position="120"/>
    </location>
</feature>
<dbReference type="GO" id="GO:0006325">
    <property type="term" value="P:chromatin organization"/>
    <property type="evidence" value="ECO:0007669"/>
    <property type="project" value="UniProtKB-KW"/>
</dbReference>
<feature type="region of interest" description="Disordered" evidence="4">
    <location>
        <begin position="170"/>
        <end position="342"/>
    </location>
</feature>
<evidence type="ECO:0000313" key="7">
    <source>
        <dbReference type="EnsemblMetazoa" id="CapteP226086"/>
    </source>
</evidence>
<feature type="compositionally biased region" description="Polar residues" evidence="4">
    <location>
        <begin position="247"/>
        <end position="257"/>
    </location>
</feature>
<reference evidence="8" key="1">
    <citation type="submission" date="2012-12" db="EMBL/GenBank/DDBJ databases">
        <authorList>
            <person name="Hellsten U."/>
            <person name="Grimwood J."/>
            <person name="Chapman J.A."/>
            <person name="Shapiro H."/>
            <person name="Aerts A."/>
            <person name="Otillar R.P."/>
            <person name="Terry A.Y."/>
            <person name="Boore J.L."/>
            <person name="Simakov O."/>
            <person name="Marletaz F."/>
            <person name="Cho S.-J."/>
            <person name="Edsinger-Gonzales E."/>
            <person name="Havlak P."/>
            <person name="Kuo D.-H."/>
            <person name="Larsson T."/>
            <person name="Lv J."/>
            <person name="Arendt D."/>
            <person name="Savage R."/>
            <person name="Osoegawa K."/>
            <person name="de Jong P."/>
            <person name="Lindberg D.R."/>
            <person name="Seaver E.C."/>
            <person name="Weisblat D.A."/>
            <person name="Putnam N.H."/>
            <person name="Grigoriev I.V."/>
            <person name="Rokhsar D.S."/>
        </authorList>
    </citation>
    <scope>NUCLEOTIDE SEQUENCE</scope>
    <source>
        <strain evidence="8">I ESC-2004</strain>
    </source>
</reference>
<keyword evidence="2" id="KW-0156">Chromatin regulator</keyword>
<dbReference type="InterPro" id="IPR038867">
    <property type="entry name" value="WAC"/>
</dbReference>
<dbReference type="PANTHER" id="PTHR15911">
    <property type="entry name" value="WW DOMAIN-CONTAINING ADAPTER PROTEIN WITH COILED-COIL"/>
    <property type="match status" value="1"/>
</dbReference>
<comment type="subcellular location">
    <subcellularLocation>
        <location evidence="1">Nucleus</location>
    </subcellularLocation>
</comment>
<dbReference type="EMBL" id="KB296812">
    <property type="protein sequence ID" value="ELU11282.1"/>
    <property type="molecule type" value="Genomic_DNA"/>
</dbReference>
<dbReference type="Proteomes" id="UP000014760">
    <property type="component" value="Unassembled WGS sequence"/>
</dbReference>
<reference evidence="6 8" key="2">
    <citation type="journal article" date="2013" name="Nature">
        <title>Insights into bilaterian evolution from three spiralian genomes.</title>
        <authorList>
            <person name="Simakov O."/>
            <person name="Marletaz F."/>
            <person name="Cho S.J."/>
            <person name="Edsinger-Gonzales E."/>
            <person name="Havlak P."/>
            <person name="Hellsten U."/>
            <person name="Kuo D.H."/>
            <person name="Larsson T."/>
            <person name="Lv J."/>
            <person name="Arendt D."/>
            <person name="Savage R."/>
            <person name="Osoegawa K."/>
            <person name="de Jong P."/>
            <person name="Grimwood J."/>
            <person name="Chapman J.A."/>
            <person name="Shapiro H."/>
            <person name="Aerts A."/>
            <person name="Otillar R.P."/>
            <person name="Terry A.Y."/>
            <person name="Boore J.L."/>
            <person name="Grigoriev I.V."/>
            <person name="Lindberg D.R."/>
            <person name="Seaver E.C."/>
            <person name="Weisblat D.A."/>
            <person name="Putnam N.H."/>
            <person name="Rokhsar D.S."/>
        </authorList>
    </citation>
    <scope>NUCLEOTIDE SEQUENCE</scope>
    <source>
        <strain evidence="6 8">I ESC-2004</strain>
    </source>
</reference>
<dbReference type="EnsemblMetazoa" id="CapteT226086">
    <property type="protein sequence ID" value="CapteP226086"/>
    <property type="gene ID" value="CapteG226086"/>
</dbReference>
<evidence type="ECO:0000256" key="1">
    <source>
        <dbReference type="ARBA" id="ARBA00004123"/>
    </source>
</evidence>
<proteinExistence type="predicted"/>
<dbReference type="GO" id="GO:0010506">
    <property type="term" value="P:regulation of autophagy"/>
    <property type="evidence" value="ECO:0007669"/>
    <property type="project" value="TreeGrafter"/>
</dbReference>
<feature type="compositionally biased region" description="Low complexity" evidence="4">
    <location>
        <begin position="32"/>
        <end position="48"/>
    </location>
</feature>
<name>R7UYE1_CAPTE</name>
<feature type="compositionally biased region" description="Polar residues" evidence="4">
    <location>
        <begin position="220"/>
        <end position="234"/>
    </location>
</feature>
<feature type="domain" description="WW" evidence="5">
    <location>
        <begin position="131"/>
        <end position="158"/>
    </location>
</feature>
<evidence type="ECO:0000256" key="2">
    <source>
        <dbReference type="ARBA" id="ARBA00022853"/>
    </source>
</evidence>
<dbReference type="GO" id="GO:0005634">
    <property type="term" value="C:nucleus"/>
    <property type="evidence" value="ECO:0007669"/>
    <property type="project" value="UniProtKB-SubCell"/>
</dbReference>
<dbReference type="HOGENOM" id="CLU_812763_0_0_1"/>
<sequence length="342" mass="37505">MVMHARKYPRLNDGYYERGQAHPGEAKAAPKSSRPGATSSSSSSSQYSEHYPAEKPRDTAMSYNRHRVDDASARYPNKASYKEKANHSSTPTTDRRSKPVGSNGSKNSREQREREHRVEVQRSAIHHCGDWTEHRSSSGKRYYYNCKTEQSQWEKPKDWVDLPHRLKEAGKERQIKLDSAARHSHSNDRSDHRHGNKTNSVASWSRALSHSSNDSSSMSNTKCAKQRPLTSKTADNGDLKRADLSHHVTSAAASSGANGVRTDVLPPPHSSSEPLSRFAQDVNPKPCDSAAAAPHPELQPAALSASADDMDISPGSTPTEESMMERGMLPTTPSPRGGGSAA</sequence>
<evidence type="ECO:0000256" key="3">
    <source>
        <dbReference type="ARBA" id="ARBA00023242"/>
    </source>
</evidence>
<protein>
    <recommendedName>
        <fullName evidence="5">WW domain-containing protein</fullName>
    </recommendedName>
</protein>
<dbReference type="InterPro" id="IPR036020">
    <property type="entry name" value="WW_dom_sf"/>
</dbReference>
<evidence type="ECO:0000313" key="8">
    <source>
        <dbReference type="Proteomes" id="UP000014760"/>
    </source>
</evidence>
<dbReference type="Gene3D" id="2.20.70.10">
    <property type="match status" value="1"/>
</dbReference>
<dbReference type="Pfam" id="PF00397">
    <property type="entry name" value="WW"/>
    <property type="match status" value="1"/>
</dbReference>
<organism evidence="6">
    <name type="scientific">Capitella teleta</name>
    <name type="common">Polychaete worm</name>
    <dbReference type="NCBI Taxonomy" id="283909"/>
    <lineage>
        <taxon>Eukaryota</taxon>
        <taxon>Metazoa</taxon>
        <taxon>Spiralia</taxon>
        <taxon>Lophotrochozoa</taxon>
        <taxon>Annelida</taxon>
        <taxon>Polychaeta</taxon>
        <taxon>Sedentaria</taxon>
        <taxon>Scolecida</taxon>
        <taxon>Capitellidae</taxon>
        <taxon>Capitella</taxon>
    </lineage>
</organism>
<dbReference type="EMBL" id="AMQN01005784">
    <property type="status" value="NOT_ANNOTATED_CDS"/>
    <property type="molecule type" value="Genomic_DNA"/>
</dbReference>